<dbReference type="EMBL" id="DS470293">
    <property type="protein sequence ID" value="EDO29769.1"/>
    <property type="molecule type" value="Genomic_DNA"/>
</dbReference>
<name>A7T2P5_NEMVE</name>
<organism evidence="2 3">
    <name type="scientific">Nematostella vectensis</name>
    <name type="common">Starlet sea anemone</name>
    <dbReference type="NCBI Taxonomy" id="45351"/>
    <lineage>
        <taxon>Eukaryota</taxon>
        <taxon>Metazoa</taxon>
        <taxon>Cnidaria</taxon>
        <taxon>Anthozoa</taxon>
        <taxon>Hexacorallia</taxon>
        <taxon>Actiniaria</taxon>
        <taxon>Edwardsiidae</taxon>
        <taxon>Nematostella</taxon>
    </lineage>
</organism>
<evidence type="ECO:0000259" key="1">
    <source>
        <dbReference type="PROSITE" id="PS50181"/>
    </source>
</evidence>
<proteinExistence type="predicted"/>
<sequence>MAVLLFLPDQKNAGFLTLPDEICGLIFSYLHPIDDSLLRLAVVCRRWRDIIYNTPILWKNLSTTSANNLVLSASTKPLFDKQEHENYERKMAFKVADILQRFGRFVFRLNAKNISEQNLKRVSIFSYLRDLKSLRVIRLNLPCEKRLLSALGDSNNLEEFTARGVRLRPREKQLCRIPEEILLELGDTFPSLKKLTLCDFYISFDTVSEALAKLPLLNELRVKYRLEGGCYGGMDSSYIRNYRRCDAGLFLLLLSRSEYANRVVGISLEDVHISGTFLKELMDNFKSLKKFKLETFIDDLQPPIDDVNIESDSLQEIVIWDISNIRTINMVIPNARKLFISDLHLDSLKIYAPNLDNLRLGPLRSFDENLESFYLETGNLTSLEVTELGQLTSFALETFESILYKNPKLENLVIEAFARRLCLNQESCPCLNMLCITGAVDDVEASGNHLRRLEISGDCLNPDSIALREVSLTARDCELVDICHMPNLSTVNLRCDTINLMFLSDCIDELIQTRCATCIILKRTNIRTLDIDNVALGRIESKGESKIDKLKIRNCSIESLPQIEPSVESLELTKCNELKHFIYASETLEELSLSWCEDLVSITLNCPVLRKLKIGDNQSLHCQGEDREEMEREIRANCPRVDIVYQIEDTN</sequence>
<dbReference type="Pfam" id="PF12937">
    <property type="entry name" value="F-box-like"/>
    <property type="match status" value="1"/>
</dbReference>
<dbReference type="InterPro" id="IPR036047">
    <property type="entry name" value="F-box-like_dom_sf"/>
</dbReference>
<reference evidence="2 3" key="1">
    <citation type="journal article" date="2007" name="Science">
        <title>Sea anemone genome reveals ancestral eumetazoan gene repertoire and genomic organization.</title>
        <authorList>
            <person name="Putnam N.H."/>
            <person name="Srivastava M."/>
            <person name="Hellsten U."/>
            <person name="Dirks B."/>
            <person name="Chapman J."/>
            <person name="Salamov A."/>
            <person name="Terry A."/>
            <person name="Shapiro H."/>
            <person name="Lindquist E."/>
            <person name="Kapitonov V.V."/>
            <person name="Jurka J."/>
            <person name="Genikhovich G."/>
            <person name="Grigoriev I.V."/>
            <person name="Lucas S.M."/>
            <person name="Steele R.E."/>
            <person name="Finnerty J.R."/>
            <person name="Technau U."/>
            <person name="Martindale M.Q."/>
            <person name="Rokhsar D.S."/>
        </authorList>
    </citation>
    <scope>NUCLEOTIDE SEQUENCE [LARGE SCALE GENOMIC DNA]</scope>
    <source>
        <strain evidence="3">CH2 X CH6</strain>
    </source>
</reference>
<protein>
    <recommendedName>
        <fullName evidence="1">F-box domain-containing protein</fullName>
    </recommendedName>
</protein>
<dbReference type="Gene3D" id="3.80.10.10">
    <property type="entry name" value="Ribonuclease Inhibitor"/>
    <property type="match status" value="1"/>
</dbReference>
<dbReference type="OrthoDB" id="10257471at2759"/>
<dbReference type="InParanoid" id="A7T2P5"/>
<feature type="domain" description="F-box" evidence="1">
    <location>
        <begin position="12"/>
        <end position="61"/>
    </location>
</feature>
<dbReference type="InterPro" id="IPR032675">
    <property type="entry name" value="LRR_dom_sf"/>
</dbReference>
<dbReference type="eggNOG" id="ENOG502QTVC">
    <property type="taxonomic scope" value="Eukaryota"/>
</dbReference>
<gene>
    <name evidence="2" type="ORF">NEMVEDRAFT_v1g248620</name>
</gene>
<dbReference type="KEGG" id="nve:5500415"/>
<dbReference type="SUPFAM" id="SSF52058">
    <property type="entry name" value="L domain-like"/>
    <property type="match status" value="1"/>
</dbReference>
<dbReference type="PANTHER" id="PTHR31639">
    <property type="entry name" value="F-BOX PROTEIN-LIKE"/>
    <property type="match status" value="1"/>
</dbReference>
<dbReference type="PhylomeDB" id="A7T2P5"/>
<dbReference type="SUPFAM" id="SSF81383">
    <property type="entry name" value="F-box domain"/>
    <property type="match status" value="1"/>
</dbReference>
<dbReference type="Proteomes" id="UP000001593">
    <property type="component" value="Unassembled WGS sequence"/>
</dbReference>
<evidence type="ECO:0000313" key="3">
    <source>
        <dbReference type="Proteomes" id="UP000001593"/>
    </source>
</evidence>
<dbReference type="SMART" id="SM00256">
    <property type="entry name" value="FBOX"/>
    <property type="match status" value="1"/>
</dbReference>
<dbReference type="Gene3D" id="1.20.1280.50">
    <property type="match status" value="1"/>
</dbReference>
<dbReference type="PANTHER" id="PTHR31639:SF256">
    <property type="entry name" value="OS07G0242900 PROTEIN"/>
    <property type="match status" value="1"/>
</dbReference>
<dbReference type="AlphaFoldDB" id="A7T2P5"/>
<dbReference type="HOGENOM" id="CLU_421105_0_0_1"/>
<dbReference type="PROSITE" id="PS50181">
    <property type="entry name" value="FBOX"/>
    <property type="match status" value="1"/>
</dbReference>
<evidence type="ECO:0000313" key="2">
    <source>
        <dbReference type="EMBL" id="EDO29769.1"/>
    </source>
</evidence>
<dbReference type="InterPro" id="IPR001810">
    <property type="entry name" value="F-box_dom"/>
</dbReference>
<keyword evidence="3" id="KW-1185">Reference proteome</keyword>
<dbReference type="OMA" id="WRDIIYN"/>
<accession>A7T2P5</accession>